<feature type="region of interest" description="Disordered" evidence="1">
    <location>
        <begin position="406"/>
        <end position="425"/>
    </location>
</feature>
<evidence type="ECO:0000313" key="3">
    <source>
        <dbReference type="Proteomes" id="UP001175211"/>
    </source>
</evidence>
<accession>A0AA39K837</accession>
<evidence type="ECO:0000256" key="1">
    <source>
        <dbReference type="SAM" id="MobiDB-lite"/>
    </source>
</evidence>
<reference evidence="2" key="1">
    <citation type="submission" date="2023-06" db="EMBL/GenBank/DDBJ databases">
        <authorList>
            <consortium name="Lawrence Berkeley National Laboratory"/>
            <person name="Ahrendt S."/>
            <person name="Sahu N."/>
            <person name="Indic B."/>
            <person name="Wong-Bajracharya J."/>
            <person name="Merenyi Z."/>
            <person name="Ke H.-M."/>
            <person name="Monk M."/>
            <person name="Kocsube S."/>
            <person name="Drula E."/>
            <person name="Lipzen A."/>
            <person name="Balint B."/>
            <person name="Henrissat B."/>
            <person name="Andreopoulos B."/>
            <person name="Martin F.M."/>
            <person name="Harder C.B."/>
            <person name="Rigling D."/>
            <person name="Ford K.L."/>
            <person name="Foster G.D."/>
            <person name="Pangilinan J."/>
            <person name="Papanicolaou A."/>
            <person name="Barry K."/>
            <person name="LaButti K."/>
            <person name="Viragh M."/>
            <person name="Koriabine M."/>
            <person name="Yan M."/>
            <person name="Riley R."/>
            <person name="Champramary S."/>
            <person name="Plett K.L."/>
            <person name="Tsai I.J."/>
            <person name="Slot J."/>
            <person name="Sipos G."/>
            <person name="Plett J."/>
            <person name="Nagy L.G."/>
            <person name="Grigoriev I.V."/>
        </authorList>
    </citation>
    <scope>NUCLEOTIDE SEQUENCE</scope>
    <source>
        <strain evidence="2">CCBAS 213</strain>
    </source>
</reference>
<dbReference type="GeneID" id="85361242"/>
<feature type="compositionally biased region" description="Polar residues" evidence="1">
    <location>
        <begin position="455"/>
        <end position="467"/>
    </location>
</feature>
<dbReference type="Proteomes" id="UP001175211">
    <property type="component" value="Unassembled WGS sequence"/>
</dbReference>
<dbReference type="EMBL" id="JAUEPS010000026">
    <property type="protein sequence ID" value="KAK0455160.1"/>
    <property type="molecule type" value="Genomic_DNA"/>
</dbReference>
<name>A0AA39K837_ARMTA</name>
<feature type="compositionally biased region" description="Basic and acidic residues" evidence="1">
    <location>
        <begin position="435"/>
        <end position="446"/>
    </location>
</feature>
<sequence>MTRHQELFTPSSWERHTCSSLNGLHISRTNTRKKQLRHSDEEYSTLQIKLHPFDGPFSYGTFHNDEEFPVNMRNTICTSIPSFELTRSPALVSRKRRALRILKSSLNVDLGPSHALEVTCDQYEKTFRYEFELLERLLRQTWAVHISNGDLGVRINSSIFSRLQAALQRRKREASRSLVIHKIDLNCPTWGQDIHLFMTENDFELYALCYRASVEHFLAEMVNQHDWETGKPWPTLDEWREHGQKLMHSMQTIADKSEQRNYSAIGYHPRSKASESLFSLKPSPVLPSVKTSEVGFLDGPCDISMKGETEELRRDDGHPGNVHDMNMTLLPMKPQPQEGLANRPLEISLMTSTPPPMLKVPSAIGLKPSKGRVNQCIFPEGIAAQAQKSETEATKDDNHTILKISTPTGQTANSRSTMNRIDEPGDVSFKDIMRDEGRPQSQHNHEYANIPELGNETSNRHNTSNCNLEDVPSSLRYTG</sequence>
<feature type="compositionally biased region" description="Polar residues" evidence="1">
    <location>
        <begin position="406"/>
        <end position="419"/>
    </location>
</feature>
<proteinExistence type="predicted"/>
<feature type="region of interest" description="Disordered" evidence="1">
    <location>
        <begin position="435"/>
        <end position="479"/>
    </location>
</feature>
<dbReference type="AlphaFoldDB" id="A0AA39K837"/>
<keyword evidence="3" id="KW-1185">Reference proteome</keyword>
<comment type="caution">
    <text evidence="2">The sequence shown here is derived from an EMBL/GenBank/DDBJ whole genome shotgun (WGS) entry which is preliminary data.</text>
</comment>
<gene>
    <name evidence="2" type="ORF">EV420DRAFT_1644806</name>
</gene>
<evidence type="ECO:0000313" key="2">
    <source>
        <dbReference type="EMBL" id="KAK0455160.1"/>
    </source>
</evidence>
<dbReference type="RefSeq" id="XP_060328670.1">
    <property type="nucleotide sequence ID" value="XM_060477694.1"/>
</dbReference>
<protein>
    <submittedName>
        <fullName evidence="2">Uncharacterized protein</fullName>
    </submittedName>
</protein>
<organism evidence="2 3">
    <name type="scientific">Armillaria tabescens</name>
    <name type="common">Ringless honey mushroom</name>
    <name type="synonym">Agaricus tabescens</name>
    <dbReference type="NCBI Taxonomy" id="1929756"/>
    <lineage>
        <taxon>Eukaryota</taxon>
        <taxon>Fungi</taxon>
        <taxon>Dikarya</taxon>
        <taxon>Basidiomycota</taxon>
        <taxon>Agaricomycotina</taxon>
        <taxon>Agaricomycetes</taxon>
        <taxon>Agaricomycetidae</taxon>
        <taxon>Agaricales</taxon>
        <taxon>Marasmiineae</taxon>
        <taxon>Physalacriaceae</taxon>
        <taxon>Desarmillaria</taxon>
    </lineage>
</organism>